<dbReference type="SUPFAM" id="SSF50494">
    <property type="entry name" value="Trypsin-like serine proteases"/>
    <property type="match status" value="1"/>
</dbReference>
<dbReference type="InterPro" id="IPR043504">
    <property type="entry name" value="Peptidase_S1_PA_chymotrypsin"/>
</dbReference>
<comment type="caution">
    <text evidence="3">The sequence shown here is derived from an EMBL/GenBank/DDBJ whole genome shotgun (WGS) entry which is preliminary data.</text>
</comment>
<feature type="compositionally biased region" description="Basic and acidic residues" evidence="1">
    <location>
        <begin position="182"/>
        <end position="193"/>
    </location>
</feature>
<feature type="signal peptide" evidence="2">
    <location>
        <begin position="1"/>
        <end position="29"/>
    </location>
</feature>
<keyword evidence="4" id="KW-1185">Reference proteome</keyword>
<dbReference type="Proteomes" id="UP000241118">
    <property type="component" value="Unassembled WGS sequence"/>
</dbReference>
<organism evidence="3 4">
    <name type="scientific">Saccharothrix carnea</name>
    <dbReference type="NCBI Taxonomy" id="1280637"/>
    <lineage>
        <taxon>Bacteria</taxon>
        <taxon>Bacillati</taxon>
        <taxon>Actinomycetota</taxon>
        <taxon>Actinomycetes</taxon>
        <taxon>Pseudonocardiales</taxon>
        <taxon>Pseudonocardiaceae</taxon>
        <taxon>Saccharothrix</taxon>
    </lineage>
</organism>
<keyword evidence="2" id="KW-0732">Signal</keyword>
<dbReference type="InterPro" id="IPR018114">
    <property type="entry name" value="TRYPSIN_HIS"/>
</dbReference>
<dbReference type="AlphaFoldDB" id="A0A2P8I587"/>
<dbReference type="InterPro" id="IPR035070">
    <property type="entry name" value="Streptogrisin_prodomain"/>
</dbReference>
<feature type="compositionally biased region" description="Gly residues" evidence="1">
    <location>
        <begin position="194"/>
        <end position="208"/>
    </location>
</feature>
<accession>A0A2P8I587</accession>
<dbReference type="EMBL" id="PYAX01000008">
    <property type="protein sequence ID" value="PSL53625.1"/>
    <property type="molecule type" value="Genomic_DNA"/>
</dbReference>
<dbReference type="OrthoDB" id="3404169at2"/>
<dbReference type="Gene3D" id="2.40.10.10">
    <property type="entry name" value="Trypsin-like serine proteases"/>
    <property type="match status" value="2"/>
</dbReference>
<feature type="region of interest" description="Disordered" evidence="1">
    <location>
        <begin position="175"/>
        <end position="211"/>
    </location>
</feature>
<dbReference type="InterPro" id="IPR033116">
    <property type="entry name" value="TRYPSIN_SER"/>
</dbReference>
<evidence type="ECO:0000256" key="2">
    <source>
        <dbReference type="SAM" id="SignalP"/>
    </source>
</evidence>
<dbReference type="InterPro" id="IPR009003">
    <property type="entry name" value="Peptidase_S1_PA"/>
</dbReference>
<name>A0A2P8I587_SACCR</name>
<proteinExistence type="predicted"/>
<gene>
    <name evidence="3" type="ORF">B0I31_10872</name>
</gene>
<reference evidence="3 4" key="1">
    <citation type="submission" date="2018-03" db="EMBL/GenBank/DDBJ databases">
        <title>Genomic Encyclopedia of Type Strains, Phase III (KMG-III): the genomes of soil and plant-associated and newly described type strains.</title>
        <authorList>
            <person name="Whitman W."/>
        </authorList>
    </citation>
    <scope>NUCLEOTIDE SEQUENCE [LARGE SCALE GENOMIC DNA]</scope>
    <source>
        <strain evidence="3 4">CGMCC 4.7097</strain>
    </source>
</reference>
<feature type="chain" id="PRO_5015191238" evidence="2">
    <location>
        <begin position="30"/>
        <end position="500"/>
    </location>
</feature>
<evidence type="ECO:0000313" key="4">
    <source>
        <dbReference type="Proteomes" id="UP000241118"/>
    </source>
</evidence>
<sequence>MGRARGLGALVASLVVTATALSATGGATAAPTARTTLNPAAVAESVRYLVDSYGVSEREALRRLELQNEAVRLDRVLRTENAAEYGGMWLDQTTGELVVAMTDLAAADRHLKDVPDREHVRTQPVRHSLADLTAAKNRIAAKVGAGADAVYLPAVNERDNEVVLWERSWVAGEKASAAQEGDAARRALADETGKPGGSDRSGGSGGSGVTVRAKVLPKPEPMSATYPDVGVCHPVSCVNHGPMRGGLRLDMKRDNGTWGGCTAGFNLRSTGGGHPSKAWVLTAGHCMATKTNNTPTQHNGVPVLQQHGIEKNSYPYDYAAVLYVDTPTRHTWLENHTGRNRVLKYCRNGGADSNADTPCGEQATSVDEYITGIHPLSEVKAGWVVCASGSGASSVDYPGIVDSGAGAGYLVGTRCGRVLSTDVGINTDICARPGDSGGPLFSQVDHTALGILEGSQQARHGVCYAGELNNYVPIDTILTDLNSHYAAMRAKFAVITTPNG</sequence>
<evidence type="ECO:0000256" key="1">
    <source>
        <dbReference type="SAM" id="MobiDB-lite"/>
    </source>
</evidence>
<dbReference type="GO" id="GO:0004252">
    <property type="term" value="F:serine-type endopeptidase activity"/>
    <property type="evidence" value="ECO:0007669"/>
    <property type="project" value="InterPro"/>
</dbReference>
<evidence type="ECO:0000313" key="3">
    <source>
        <dbReference type="EMBL" id="PSL53625.1"/>
    </source>
</evidence>
<dbReference type="Gene3D" id="3.30.300.50">
    <property type="match status" value="1"/>
</dbReference>
<dbReference type="PROSITE" id="PS00135">
    <property type="entry name" value="TRYPSIN_SER"/>
    <property type="match status" value="1"/>
</dbReference>
<dbReference type="GO" id="GO:0006508">
    <property type="term" value="P:proteolysis"/>
    <property type="evidence" value="ECO:0007669"/>
    <property type="project" value="InterPro"/>
</dbReference>
<protein>
    <submittedName>
        <fullName evidence="3">Streptogrisin C</fullName>
    </submittedName>
</protein>
<dbReference type="PROSITE" id="PS00134">
    <property type="entry name" value="TRYPSIN_HIS"/>
    <property type="match status" value="1"/>
</dbReference>